<proteinExistence type="predicted"/>
<evidence type="ECO:0000313" key="2">
    <source>
        <dbReference type="Proteomes" id="UP000225978"/>
    </source>
</evidence>
<dbReference type="Proteomes" id="UP000225978">
    <property type="component" value="Segment"/>
</dbReference>
<name>A0A1J0GV81_9CAUD</name>
<reference evidence="1 2" key="1">
    <citation type="journal article" date="2017" name="Viruses">
        <title>Stumbling across the Same Phage: Comparative Genomics of Widespread Temperate Phages Infecting the Fish Pathogen Vibrio anguillarum.</title>
        <authorList>
            <person name="Kalatzis P.G."/>
            <person name="Rorbo N.I."/>
            <person name="Castillo D."/>
            <person name="Mauritzen J.J."/>
            <person name="Jorgensen J."/>
            <person name="Kokkari C."/>
            <person name="Zhang F."/>
            <person name="Katharios P."/>
            <person name="Middelboe M."/>
        </authorList>
    </citation>
    <scope>NUCLEOTIDE SEQUENCE [LARGE SCALE GENOMIC DNA]</scope>
</reference>
<organism evidence="1 2">
    <name type="scientific">Vibrio phage vB_VspP_pVa5</name>
    <dbReference type="NCBI Taxonomy" id="1913109"/>
    <lineage>
        <taxon>Viruses</taxon>
        <taxon>Duplodnaviria</taxon>
        <taxon>Heunggongvirae</taxon>
        <taxon>Uroviricota</taxon>
        <taxon>Caudoviricetes</taxon>
        <taxon>Schitoviridae</taxon>
        <taxon>Pontosvirinae</taxon>
        <taxon>Galateavirus</taxon>
        <taxon>Galateavirus PVA5</taxon>
    </lineage>
</organism>
<sequence>MWKIYKEVTEEGDIVNVPYYVVRGNYACWYSIGDMELDLHYVWKKDKYPKDMHTEYPIELLGEYEDLNTLKMIHLMEK</sequence>
<protein>
    <submittedName>
        <fullName evidence="1">Uncharacterized protein</fullName>
    </submittedName>
</protein>
<evidence type="ECO:0000313" key="1">
    <source>
        <dbReference type="EMBL" id="APC46097.1"/>
    </source>
</evidence>
<gene>
    <name evidence="1" type="ORF">vBVspPpVa5_0091</name>
</gene>
<accession>A0A1J0GV81</accession>
<dbReference type="EMBL" id="KX889068">
    <property type="protein sequence ID" value="APC46097.1"/>
    <property type="molecule type" value="Genomic_DNA"/>
</dbReference>
<keyword evidence="2" id="KW-1185">Reference proteome</keyword>